<accession>A0A1G2KXV5</accession>
<dbReference type="Pfam" id="PF00534">
    <property type="entry name" value="Glycos_transf_1"/>
    <property type="match status" value="1"/>
</dbReference>
<dbReference type="CDD" id="cd03801">
    <property type="entry name" value="GT4_PimA-like"/>
    <property type="match status" value="1"/>
</dbReference>
<dbReference type="Gene3D" id="3.40.50.2000">
    <property type="entry name" value="Glycogen Phosphorylase B"/>
    <property type="match status" value="2"/>
</dbReference>
<dbReference type="EMBL" id="MHQN01000006">
    <property type="protein sequence ID" value="OHA04024.1"/>
    <property type="molecule type" value="Genomic_DNA"/>
</dbReference>
<dbReference type="GO" id="GO:0016757">
    <property type="term" value="F:glycosyltransferase activity"/>
    <property type="evidence" value="ECO:0007669"/>
    <property type="project" value="UniProtKB-KW"/>
</dbReference>
<evidence type="ECO:0000313" key="7">
    <source>
        <dbReference type="Proteomes" id="UP000177177"/>
    </source>
</evidence>
<feature type="domain" description="Glycosyltransferase subfamily 4-like N-terminal" evidence="5">
    <location>
        <begin position="14"/>
        <end position="161"/>
    </location>
</feature>
<dbReference type="SUPFAM" id="SSF53756">
    <property type="entry name" value="UDP-Glycosyltransferase/glycogen phosphorylase"/>
    <property type="match status" value="1"/>
</dbReference>
<evidence type="ECO:0000256" key="2">
    <source>
        <dbReference type="ARBA" id="ARBA00022676"/>
    </source>
</evidence>
<organism evidence="6 7">
    <name type="scientific">Candidatus Sungbacteria bacterium RIFCSPHIGHO2_02_FULL_53_17</name>
    <dbReference type="NCBI Taxonomy" id="1802275"/>
    <lineage>
        <taxon>Bacteria</taxon>
        <taxon>Candidatus Sungiibacteriota</taxon>
    </lineage>
</organism>
<dbReference type="Pfam" id="PF13439">
    <property type="entry name" value="Glyco_transf_4"/>
    <property type="match status" value="1"/>
</dbReference>
<keyword evidence="3" id="KW-0808">Transferase</keyword>
<name>A0A1G2KXV5_9BACT</name>
<dbReference type="InterPro" id="IPR028098">
    <property type="entry name" value="Glyco_trans_4-like_N"/>
</dbReference>
<evidence type="ECO:0000259" key="4">
    <source>
        <dbReference type="Pfam" id="PF00534"/>
    </source>
</evidence>
<evidence type="ECO:0000256" key="3">
    <source>
        <dbReference type="ARBA" id="ARBA00022679"/>
    </source>
</evidence>
<evidence type="ECO:0008006" key="8">
    <source>
        <dbReference type="Google" id="ProtNLM"/>
    </source>
</evidence>
<dbReference type="InterPro" id="IPR001296">
    <property type="entry name" value="Glyco_trans_1"/>
</dbReference>
<sequence>MKICFLAHNLWQDNGAGVFSRRLITELSRALPAEIVVLTTLASGESNEHALIHASRLALLRELPKIRRLIKQCDVVHALDIFPYGFIAALASIGLGKKLIITAIGTGSIHPLYFWRYAPFMRWAYRRAAAVTAISAFTRDEILKKMPELKITVINPGIDITEFSANSNLQPVEAKTFASTTYNLQAYKPYILGVGQLRWRKGYHFSIRSFAKIADRFPDLHYVIVGKRYTDVYDRRLKNLIAELGLGNRVHILQDVPSRTALAEIYKNAELFCLFSQNILHDVEGFGIVFLEAAAAGLPVVGSKNCGIDDAVEDGKNGILVSTRDPDDFADAIAKILRDKKLKGEMGARSLAFARTMSWEKHVSAYVTLYHRL</sequence>
<dbReference type="Proteomes" id="UP000177177">
    <property type="component" value="Unassembled WGS sequence"/>
</dbReference>
<dbReference type="PANTHER" id="PTHR12526:SF640">
    <property type="entry name" value="COLANIC ACID BIOSYNTHESIS GLYCOSYLTRANSFERASE WCAL-RELATED"/>
    <property type="match status" value="1"/>
</dbReference>
<dbReference type="AlphaFoldDB" id="A0A1G2KXV5"/>
<evidence type="ECO:0000313" key="6">
    <source>
        <dbReference type="EMBL" id="OHA04024.1"/>
    </source>
</evidence>
<evidence type="ECO:0000259" key="5">
    <source>
        <dbReference type="Pfam" id="PF13439"/>
    </source>
</evidence>
<reference evidence="6 7" key="1">
    <citation type="journal article" date="2016" name="Nat. Commun.">
        <title>Thousands of microbial genomes shed light on interconnected biogeochemical processes in an aquifer system.</title>
        <authorList>
            <person name="Anantharaman K."/>
            <person name="Brown C.T."/>
            <person name="Hug L.A."/>
            <person name="Sharon I."/>
            <person name="Castelle C.J."/>
            <person name="Probst A.J."/>
            <person name="Thomas B.C."/>
            <person name="Singh A."/>
            <person name="Wilkins M.J."/>
            <person name="Karaoz U."/>
            <person name="Brodie E.L."/>
            <person name="Williams K.H."/>
            <person name="Hubbard S.S."/>
            <person name="Banfield J.F."/>
        </authorList>
    </citation>
    <scope>NUCLEOTIDE SEQUENCE [LARGE SCALE GENOMIC DNA]</scope>
</reference>
<dbReference type="PANTHER" id="PTHR12526">
    <property type="entry name" value="GLYCOSYLTRANSFERASE"/>
    <property type="match status" value="1"/>
</dbReference>
<evidence type="ECO:0000256" key="1">
    <source>
        <dbReference type="ARBA" id="ARBA00009481"/>
    </source>
</evidence>
<gene>
    <name evidence="6" type="ORF">A3C92_03725</name>
</gene>
<comment type="similarity">
    <text evidence="1">Belongs to the glycosyltransferase group 1 family. Glycosyltransferase 4 subfamily.</text>
</comment>
<protein>
    <recommendedName>
        <fullName evidence="8">Glycosyl transferase family 1 domain-containing protein</fullName>
    </recommendedName>
</protein>
<feature type="domain" description="Glycosyl transferase family 1" evidence="4">
    <location>
        <begin position="186"/>
        <end position="347"/>
    </location>
</feature>
<comment type="caution">
    <text evidence="6">The sequence shown here is derived from an EMBL/GenBank/DDBJ whole genome shotgun (WGS) entry which is preliminary data.</text>
</comment>
<keyword evidence="2" id="KW-0328">Glycosyltransferase</keyword>
<proteinExistence type="inferred from homology"/>